<accession>A0A6V8LNP5</accession>
<reference evidence="1 2" key="1">
    <citation type="submission" date="2020-04" db="EMBL/GenBank/DDBJ databases">
        <authorList>
            <consortium name="Desulfovibrio sp. FSS-1 genome sequencing consortium"/>
            <person name="Shimoshige H."/>
            <person name="Kobayashi H."/>
            <person name="Maekawa T."/>
        </authorList>
    </citation>
    <scope>NUCLEOTIDE SEQUENCE [LARGE SCALE GENOMIC DNA]</scope>
    <source>
        <strain evidence="1 2">SIID29052-01</strain>
    </source>
</reference>
<dbReference type="Pfam" id="PF09481">
    <property type="entry name" value="CRISPR_Cse1"/>
    <property type="match status" value="1"/>
</dbReference>
<protein>
    <submittedName>
        <fullName evidence="1">CRISPR system Cascade subunit CasA</fullName>
    </submittedName>
</protein>
<sequence>MDKFNLLSEPWIPVRRASGKRERIAPWQLTEADVPLDIETPRPDFKGALLEFLVGLVQTALPPATSKLWRRQLDPGDAPQPEALSAAFKPLEPHFNLFGERPRFLQDLTLSVAEAGGPSPVAALLMDTPGENAARHNGDFFIKRDHSPDRLCPSCAAAALYALQAYAPSGGVGYRVSLRGGGPLSTLIIGDSLWRTVWSNVLPLEAKGVTPLSAAPHHAAAVFPWAAPTAVSDKKGTEIHAAGRHFLTHYWATPRRVVLEPEEDAHPSACPVCGETGRVFVRRFLARNYGNNYGVGWRHPLTPHREQGPGKEPLTLKGVSEGRGYNHWLGLVYGDAQDEKFPVRPALAVGNFRESLRGAMGGKAARLRAFGWDMDNMKALNWCEEEYPVYDLPPDIPDAPAILADRAGRMVRAADQARRNLLAAAKEALFSDGARNAKAEATLLAGLSMRFWADTKQAFEQRVQEIIACLKNAEYPLEVYETWRGVLLARTGRLFQDTAERGSFPARRLETIYGALNRMKAFNYTGCSKALGLPMDGKGGRQ</sequence>
<gene>
    <name evidence="1" type="primary">casA</name>
    <name evidence="1" type="ORF">NNJEOMEG_01135</name>
</gene>
<evidence type="ECO:0000313" key="1">
    <source>
        <dbReference type="EMBL" id="GFK93304.1"/>
    </source>
</evidence>
<dbReference type="RefSeq" id="WP_173082213.1">
    <property type="nucleotide sequence ID" value="NZ_BLTE01000004.1"/>
</dbReference>
<dbReference type="AlphaFoldDB" id="A0A6V8LNP5"/>
<organism evidence="1 2">
    <name type="scientific">Fundidesulfovibrio magnetotacticus</name>
    <dbReference type="NCBI Taxonomy" id="2730080"/>
    <lineage>
        <taxon>Bacteria</taxon>
        <taxon>Pseudomonadati</taxon>
        <taxon>Thermodesulfobacteriota</taxon>
        <taxon>Desulfovibrionia</taxon>
        <taxon>Desulfovibrionales</taxon>
        <taxon>Desulfovibrionaceae</taxon>
        <taxon>Fundidesulfovibrio</taxon>
    </lineage>
</organism>
<dbReference type="Proteomes" id="UP000494245">
    <property type="component" value="Unassembled WGS sequence"/>
</dbReference>
<name>A0A6V8LNP5_9BACT</name>
<dbReference type="CDD" id="cd09729">
    <property type="entry name" value="Cse1_I-E"/>
    <property type="match status" value="1"/>
</dbReference>
<proteinExistence type="predicted"/>
<dbReference type="NCBIfam" id="TIGR02547">
    <property type="entry name" value="casA_cse1"/>
    <property type="match status" value="1"/>
</dbReference>
<comment type="caution">
    <text evidence="1">The sequence shown here is derived from an EMBL/GenBank/DDBJ whole genome shotgun (WGS) entry which is preliminary data.</text>
</comment>
<evidence type="ECO:0000313" key="2">
    <source>
        <dbReference type="Proteomes" id="UP000494245"/>
    </source>
</evidence>
<dbReference type="InterPro" id="IPR013381">
    <property type="entry name" value="CRISPR-assoc_prot_Cse1"/>
</dbReference>
<reference evidence="1 2" key="2">
    <citation type="submission" date="2020-05" db="EMBL/GenBank/DDBJ databases">
        <title>Draft genome sequence of Desulfovibrio sp. strainFSS-1.</title>
        <authorList>
            <person name="Shimoshige H."/>
            <person name="Kobayashi H."/>
            <person name="Maekawa T."/>
        </authorList>
    </citation>
    <scope>NUCLEOTIDE SEQUENCE [LARGE SCALE GENOMIC DNA]</scope>
    <source>
        <strain evidence="1 2">SIID29052-01</strain>
    </source>
</reference>
<keyword evidence="2" id="KW-1185">Reference proteome</keyword>
<dbReference type="EMBL" id="BLTE01000004">
    <property type="protein sequence ID" value="GFK93304.1"/>
    <property type="molecule type" value="Genomic_DNA"/>
</dbReference>